<sequence>MPSHPQTPSQLTVHTVITHGTDCGADGVISYADGRRQAFSHVVIFAGHAETAKIRAIRTYLVDDTPVA</sequence>
<proteinExistence type="predicted"/>
<dbReference type="Proteomes" id="UP000547528">
    <property type="component" value="Unassembled WGS sequence"/>
</dbReference>
<name>A0A7W5TRZ7_9MICC</name>
<evidence type="ECO:0000313" key="2">
    <source>
        <dbReference type="Proteomes" id="UP000547528"/>
    </source>
</evidence>
<accession>A0A7W5TRZ7</accession>
<comment type="caution">
    <text evidence="1">The sequence shown here is derived from an EMBL/GenBank/DDBJ whole genome shotgun (WGS) entry which is preliminary data.</text>
</comment>
<reference evidence="1 2" key="1">
    <citation type="submission" date="2020-08" db="EMBL/GenBank/DDBJ databases">
        <title>Sequencing the genomes of 1000 actinobacteria strains.</title>
        <authorList>
            <person name="Klenk H.-P."/>
        </authorList>
    </citation>
    <scope>NUCLEOTIDE SEQUENCE [LARGE SCALE GENOMIC DNA]</scope>
    <source>
        <strain evidence="1 2">DSM 28238</strain>
    </source>
</reference>
<evidence type="ECO:0008006" key="3">
    <source>
        <dbReference type="Google" id="ProtNLM"/>
    </source>
</evidence>
<organism evidence="1 2">
    <name type="scientific">Garicola koreensis</name>
    <dbReference type="NCBI Taxonomy" id="1262554"/>
    <lineage>
        <taxon>Bacteria</taxon>
        <taxon>Bacillati</taxon>
        <taxon>Actinomycetota</taxon>
        <taxon>Actinomycetes</taxon>
        <taxon>Micrococcales</taxon>
        <taxon>Micrococcaceae</taxon>
        <taxon>Garicola</taxon>
    </lineage>
</organism>
<keyword evidence="2" id="KW-1185">Reference proteome</keyword>
<dbReference type="AlphaFoldDB" id="A0A7W5TRZ7"/>
<evidence type="ECO:0000313" key="1">
    <source>
        <dbReference type="EMBL" id="MBB3666663.1"/>
    </source>
</evidence>
<dbReference type="EMBL" id="JACIBT010000001">
    <property type="protein sequence ID" value="MBB3666663.1"/>
    <property type="molecule type" value="Genomic_DNA"/>
</dbReference>
<protein>
    <recommendedName>
        <fullName evidence="3">Nuclear transport factor 2 family protein</fullName>
    </recommendedName>
</protein>
<dbReference type="RefSeq" id="WP_183357088.1">
    <property type="nucleotide sequence ID" value="NZ_BAABKR010000005.1"/>
</dbReference>
<gene>
    <name evidence="1" type="ORF">FHX47_000256</name>
</gene>